<evidence type="ECO:0000256" key="5">
    <source>
        <dbReference type="ARBA" id="ARBA00022597"/>
    </source>
</evidence>
<feature type="transmembrane region" description="Helical" evidence="14">
    <location>
        <begin position="119"/>
        <end position="138"/>
    </location>
</feature>
<feature type="transmembrane region" description="Helical" evidence="14">
    <location>
        <begin position="336"/>
        <end position="358"/>
    </location>
</feature>
<dbReference type="InterPro" id="IPR051562">
    <property type="entry name" value="Ascorbate-PTS_EIIC"/>
</dbReference>
<keyword evidence="5" id="KW-0762">Sugar transport</keyword>
<keyword evidence="9 14" id="KW-0472">Membrane</keyword>
<proteinExistence type="inferred from homology"/>
<evidence type="ECO:0000256" key="4">
    <source>
        <dbReference type="ARBA" id="ARBA00022475"/>
    </source>
</evidence>
<keyword evidence="16" id="KW-1185">Reference proteome</keyword>
<feature type="transmembrane region" description="Helical" evidence="14">
    <location>
        <begin position="6"/>
        <end position="28"/>
    </location>
</feature>
<accession>D1APJ7</accession>
<dbReference type="KEGG" id="str:Sterm_3190"/>
<feature type="transmembrane region" description="Helical" evidence="14">
    <location>
        <begin position="401"/>
        <end position="423"/>
    </location>
</feature>
<dbReference type="HOGENOM" id="CLU_031784_0_1_0"/>
<feature type="transmembrane region" description="Helical" evidence="14">
    <location>
        <begin position="308"/>
        <end position="330"/>
    </location>
</feature>
<reference evidence="15 16" key="2">
    <citation type="journal article" date="2010" name="Stand. Genomic Sci.">
        <title>Complete genome sequence of Sebaldella termitidis type strain (NCTC 11300).</title>
        <authorList>
            <person name="Harmon-Smith M."/>
            <person name="Celia L."/>
            <person name="Chertkov O."/>
            <person name="Lapidus A."/>
            <person name="Copeland A."/>
            <person name="Glavina Del Rio T."/>
            <person name="Nolan M."/>
            <person name="Lucas S."/>
            <person name="Tice H."/>
            <person name="Cheng J.F."/>
            <person name="Han C."/>
            <person name="Detter J.C."/>
            <person name="Bruce D."/>
            <person name="Goodwin L."/>
            <person name="Pitluck S."/>
            <person name="Pati A."/>
            <person name="Liolios K."/>
            <person name="Ivanova N."/>
            <person name="Mavromatis K."/>
            <person name="Mikhailova N."/>
            <person name="Chen A."/>
            <person name="Palaniappan K."/>
            <person name="Land M."/>
            <person name="Hauser L."/>
            <person name="Chang Y.J."/>
            <person name="Jeffries C.D."/>
            <person name="Brettin T."/>
            <person name="Goker M."/>
            <person name="Beck B."/>
            <person name="Bristow J."/>
            <person name="Eisen J.A."/>
            <person name="Markowitz V."/>
            <person name="Hugenholtz P."/>
            <person name="Kyrpides N.C."/>
            <person name="Klenk H.P."/>
            <person name="Chen F."/>
        </authorList>
    </citation>
    <scope>NUCLEOTIDE SEQUENCE [LARGE SCALE GENOMIC DNA]</scope>
    <source>
        <strain evidence="16">ATCC 33386 / NCTC 11300</strain>
    </source>
</reference>
<comment type="similarity">
    <text evidence="11">Belongs to the UlaA family.</text>
</comment>
<keyword evidence="3" id="KW-0813">Transport</keyword>
<evidence type="ECO:0000256" key="12">
    <source>
        <dbReference type="ARBA" id="ARBA00039702"/>
    </source>
</evidence>
<dbReference type="RefSeq" id="WP_012862613.1">
    <property type="nucleotide sequence ID" value="NC_013517.1"/>
</dbReference>
<reference evidence="16" key="1">
    <citation type="submission" date="2009-09" db="EMBL/GenBank/DDBJ databases">
        <title>The complete chromosome of Sebaldella termitidis ATCC 33386.</title>
        <authorList>
            <consortium name="US DOE Joint Genome Institute (JGI-PGF)"/>
            <person name="Lucas S."/>
            <person name="Copeland A."/>
            <person name="Lapidus A."/>
            <person name="Glavina del Rio T."/>
            <person name="Dalin E."/>
            <person name="Tice H."/>
            <person name="Bruce D."/>
            <person name="Goodwin L."/>
            <person name="Pitluck S."/>
            <person name="Kyrpides N."/>
            <person name="Mavromatis K."/>
            <person name="Ivanova N."/>
            <person name="Mikhailova N."/>
            <person name="Sims D."/>
            <person name="Meincke L."/>
            <person name="Brettin T."/>
            <person name="Detter J.C."/>
            <person name="Han C."/>
            <person name="Larimer F."/>
            <person name="Land M."/>
            <person name="Hauser L."/>
            <person name="Markowitz V."/>
            <person name="Cheng J.F."/>
            <person name="Hugenholtz P."/>
            <person name="Woyke T."/>
            <person name="Wu D."/>
            <person name="Eisen J.A."/>
        </authorList>
    </citation>
    <scope>NUCLEOTIDE SEQUENCE [LARGE SCALE GENOMIC DNA]</scope>
    <source>
        <strain evidence="16">ATCC 33386 / NCTC 11300</strain>
    </source>
</reference>
<keyword evidence="6" id="KW-0598">Phosphotransferase system</keyword>
<evidence type="ECO:0000256" key="9">
    <source>
        <dbReference type="ARBA" id="ARBA00023136"/>
    </source>
</evidence>
<dbReference type="PANTHER" id="PTHR33843:SF4">
    <property type="entry name" value="ASCORBATE-SPECIFIC PTS SYSTEM EIIC COMPONENT"/>
    <property type="match status" value="1"/>
</dbReference>
<sequence>MESLLYHVISILKNPAFVLGIIAFIGLLSLKRSFSDCIKGTVKTILGFLILQVGAGAIVGALIPFSTLFTAAFGFTGIVAEDNSLVAAVQQFLGIETALIMLFSFIINILLAKFTKWKYIFLTGHMMFSFAGTMAILFDQMGFSRIQIIIFGSIIQGISMVLFPAISQPMVRKVTGNDNVAFGFWGSSLVTFCGYLGGLVGNKEQSSEDVKVSNKLDFLKDMGVLMSIVMVCVYLVTSIFAGKENLIEITGESSVVSFSLMTALNFVAGILVLLQGVRMFLGEIVPAFKGFSDKIVPGAKPALDVPIFYSYAPIAVTIGFLSAMAGGILVTFISKFLPVTVLPSVIGLFFMGGAAGVFGNTTGGRRGAVVSGFLLGFLFSLIIALAYPLLDLSSYNIQGLWFASTDAIIVVVIIRVIGFIFGIK</sequence>
<evidence type="ECO:0000256" key="13">
    <source>
        <dbReference type="ARBA" id="ARBA00042859"/>
    </source>
</evidence>
<dbReference type="Proteomes" id="UP000000845">
    <property type="component" value="Chromosome"/>
</dbReference>
<keyword evidence="4" id="KW-1003">Cell membrane</keyword>
<feature type="transmembrane region" description="Helical" evidence="14">
    <location>
        <begin position="144"/>
        <end position="163"/>
    </location>
</feature>
<comment type="subunit">
    <text evidence="2">Homodimer.</text>
</comment>
<feature type="transmembrane region" description="Helical" evidence="14">
    <location>
        <begin position="370"/>
        <end position="389"/>
    </location>
</feature>
<feature type="transmembrane region" description="Helical" evidence="14">
    <location>
        <begin position="223"/>
        <end position="242"/>
    </location>
</feature>
<comment type="function">
    <text evidence="10">The phosphoenolpyruvate-dependent sugar phosphotransferase system (sugar PTS), a major carbohydrate active transport system, catalyzes the phosphorylation of incoming sugar substrates concomitantly with their translocation across the cell membrane. The enzyme II UlaABC PTS system is involved in ascorbate transport.</text>
</comment>
<feature type="transmembrane region" description="Helical" evidence="14">
    <location>
        <begin position="254"/>
        <end position="274"/>
    </location>
</feature>
<dbReference type="PANTHER" id="PTHR33843">
    <property type="entry name" value="ASCORBATE-SPECIFIC PTS SYSTEM EIIC COMPONENT"/>
    <property type="match status" value="1"/>
</dbReference>
<evidence type="ECO:0000313" key="16">
    <source>
        <dbReference type="Proteomes" id="UP000000845"/>
    </source>
</evidence>
<dbReference type="NCBIfam" id="NF009553">
    <property type="entry name" value="PRK12997.1-5"/>
    <property type="match status" value="1"/>
</dbReference>
<evidence type="ECO:0000256" key="3">
    <source>
        <dbReference type="ARBA" id="ARBA00022448"/>
    </source>
</evidence>
<keyword evidence="7 14" id="KW-0812">Transmembrane</keyword>
<evidence type="ECO:0000256" key="8">
    <source>
        <dbReference type="ARBA" id="ARBA00022989"/>
    </source>
</evidence>
<evidence type="ECO:0000256" key="2">
    <source>
        <dbReference type="ARBA" id="ARBA00011738"/>
    </source>
</evidence>
<evidence type="ECO:0000256" key="14">
    <source>
        <dbReference type="SAM" id="Phobius"/>
    </source>
</evidence>
<name>D1APJ7_SEBTE</name>
<evidence type="ECO:0000256" key="7">
    <source>
        <dbReference type="ARBA" id="ARBA00022692"/>
    </source>
</evidence>
<feature type="transmembrane region" description="Helical" evidence="14">
    <location>
        <begin position="92"/>
        <end position="112"/>
    </location>
</feature>
<dbReference type="STRING" id="526218.Sterm_3190"/>
<dbReference type="eggNOG" id="COG3037">
    <property type="taxonomic scope" value="Bacteria"/>
</dbReference>
<evidence type="ECO:0000256" key="1">
    <source>
        <dbReference type="ARBA" id="ARBA00004651"/>
    </source>
</evidence>
<dbReference type="Pfam" id="PF03611">
    <property type="entry name" value="EIIC-GAT"/>
    <property type="match status" value="1"/>
</dbReference>
<gene>
    <name evidence="15" type="ordered locus">Sterm_3190</name>
</gene>
<evidence type="ECO:0000256" key="10">
    <source>
        <dbReference type="ARBA" id="ARBA00037387"/>
    </source>
</evidence>
<evidence type="ECO:0000313" key="15">
    <source>
        <dbReference type="EMBL" id="ACZ10031.1"/>
    </source>
</evidence>
<dbReference type="GO" id="GO:0009401">
    <property type="term" value="P:phosphoenolpyruvate-dependent sugar phosphotransferase system"/>
    <property type="evidence" value="ECO:0007669"/>
    <property type="project" value="UniProtKB-KW"/>
</dbReference>
<keyword evidence="8 14" id="KW-1133">Transmembrane helix</keyword>
<dbReference type="AlphaFoldDB" id="D1APJ7"/>
<comment type="subcellular location">
    <subcellularLocation>
        <location evidence="1">Cell membrane</location>
        <topology evidence="1">Multi-pass membrane protein</topology>
    </subcellularLocation>
</comment>
<feature type="transmembrane region" description="Helical" evidence="14">
    <location>
        <begin position="49"/>
        <end position="80"/>
    </location>
</feature>
<organism evidence="15 16">
    <name type="scientific">Sebaldella termitidis (strain ATCC 33386 / NCTC 11300)</name>
    <dbReference type="NCBI Taxonomy" id="526218"/>
    <lineage>
        <taxon>Bacteria</taxon>
        <taxon>Fusobacteriati</taxon>
        <taxon>Fusobacteriota</taxon>
        <taxon>Fusobacteriia</taxon>
        <taxon>Fusobacteriales</taxon>
        <taxon>Leptotrichiaceae</taxon>
        <taxon>Sebaldella</taxon>
    </lineage>
</organism>
<protein>
    <recommendedName>
        <fullName evidence="12">Ascorbate-specific PTS system EIIC component</fullName>
    </recommendedName>
    <alternativeName>
        <fullName evidence="13">Ascorbate-specific permease IIC component UlaA</fullName>
    </alternativeName>
</protein>
<dbReference type="InterPro" id="IPR004703">
    <property type="entry name" value="PTS_sugar-sp_permease"/>
</dbReference>
<dbReference type="EMBL" id="CP001739">
    <property type="protein sequence ID" value="ACZ10031.1"/>
    <property type="molecule type" value="Genomic_DNA"/>
</dbReference>
<evidence type="ECO:0000256" key="6">
    <source>
        <dbReference type="ARBA" id="ARBA00022683"/>
    </source>
</evidence>
<dbReference type="GO" id="GO:0005886">
    <property type="term" value="C:plasma membrane"/>
    <property type="evidence" value="ECO:0007669"/>
    <property type="project" value="UniProtKB-SubCell"/>
</dbReference>
<evidence type="ECO:0000256" key="11">
    <source>
        <dbReference type="ARBA" id="ARBA00038218"/>
    </source>
</evidence>